<organism evidence="1 2">
    <name type="scientific">Dryococelus australis</name>
    <dbReference type="NCBI Taxonomy" id="614101"/>
    <lineage>
        <taxon>Eukaryota</taxon>
        <taxon>Metazoa</taxon>
        <taxon>Ecdysozoa</taxon>
        <taxon>Arthropoda</taxon>
        <taxon>Hexapoda</taxon>
        <taxon>Insecta</taxon>
        <taxon>Pterygota</taxon>
        <taxon>Neoptera</taxon>
        <taxon>Polyneoptera</taxon>
        <taxon>Phasmatodea</taxon>
        <taxon>Verophasmatodea</taxon>
        <taxon>Anareolatae</taxon>
        <taxon>Phasmatidae</taxon>
        <taxon>Eurycanthinae</taxon>
        <taxon>Dryococelus</taxon>
    </lineage>
</organism>
<dbReference type="Proteomes" id="UP001159363">
    <property type="component" value="Chromosome 3"/>
</dbReference>
<keyword evidence="2" id="KW-1185">Reference proteome</keyword>
<dbReference type="EMBL" id="JARBHB010000003">
    <property type="protein sequence ID" value="KAJ8888082.1"/>
    <property type="molecule type" value="Genomic_DNA"/>
</dbReference>
<evidence type="ECO:0000313" key="1">
    <source>
        <dbReference type="EMBL" id="KAJ8888082.1"/>
    </source>
</evidence>
<name>A0ABQ9HV13_9NEOP</name>
<proteinExistence type="predicted"/>
<reference evidence="1 2" key="1">
    <citation type="submission" date="2023-02" db="EMBL/GenBank/DDBJ databases">
        <title>LHISI_Scaffold_Assembly.</title>
        <authorList>
            <person name="Stuart O.P."/>
            <person name="Cleave R."/>
            <person name="Magrath M.J.L."/>
            <person name="Mikheyev A.S."/>
        </authorList>
    </citation>
    <scope>NUCLEOTIDE SEQUENCE [LARGE SCALE GENOMIC DNA]</scope>
    <source>
        <strain evidence="1">Daus_M_001</strain>
        <tissue evidence="1">Leg muscle</tissue>
    </source>
</reference>
<accession>A0ABQ9HV13</accession>
<sequence>MTDLLRKYTCLKAVKLAHPELIGEQYSKTLVAKDAASTMRAAGVRGVSHCFTSVSVSTLWFQPARITTPGLHPELSSPAQPSTDLVRYSSCHAVAWGRKCTETSEHRFNLQYFTVVCRRVPLTHCSCVYPYDGRNYRFSGTTNSRGENFATGVQTGSKRINGISRSLVKAGITFYWFFQHNTIEALDLIEDNILTCKASLHFSWKILRNPLRKMNVISQRQQVTGKFHKLEYVQAQGDTGLFIFPLDIVADVGVKKEAGGLCSGMVGTKEAKPVSRLGEVKGFCGPEVPEVLRAHMIEGGRGGVMVRQLVSHQGEPGSIPGGVAPGFSLVGIVPDDAASWRVFSGIYRPPPRSLYSGAAPFSPHFTLIGCQDLDVKSRSDLSTVPYPLADWRRALCLFGHCVLRVISDWLSCLPRSKLPCADWRTSFQTRSWAMTPSYWLLVLEKTEAQVRCCDWIILTITRCRCLPAYHVHSMPELSHSDRPSQAQATVRGDRSDVTATIEIWFNQFRPLEQVNHNYGSPIERDRLDFKHLCFCIAFVIGLQFVRARPVLLSANGKPPTKGWPNHVLPSQTGNVSSPMQKPINKWHKRGLLASQLGEPGSILGGVAPGISHVGIVPDDAAGWVFSGISRLRSYFIPALVRTRLASPSSTFKTSLGDRDMRINSLVASTRKAPNWRAVWASITRLYVTSSGRRPYRYMTEMEELKKWGIAVLETQPFVLREYVYIDALGRLDVNSKFPAPRHSIIWGFMGITGLLSRCSFQPASFAVNSLYTTFGSGPTATQNRLYFARLATWQKVTLPPLPPPTFSTPRAEASPAVVSADLSNLQTRLYRLMYKYAGINCALVVCCDSGRRRLGQRSPRGVKHHMDQRLDLYEHTIEEMWEALNNEVFRADEDEARWIWSTAGNPRENLPTSGIIQYVSHM</sequence>
<protein>
    <submittedName>
        <fullName evidence="1">Uncharacterized protein</fullName>
    </submittedName>
</protein>
<gene>
    <name evidence="1" type="ORF">PR048_007569</name>
</gene>
<evidence type="ECO:0000313" key="2">
    <source>
        <dbReference type="Proteomes" id="UP001159363"/>
    </source>
</evidence>
<comment type="caution">
    <text evidence="1">The sequence shown here is derived from an EMBL/GenBank/DDBJ whole genome shotgun (WGS) entry which is preliminary data.</text>
</comment>